<dbReference type="EMBL" id="JBHTEK010000001">
    <property type="protein sequence ID" value="MFC7667870.1"/>
    <property type="molecule type" value="Genomic_DNA"/>
</dbReference>
<accession>A0ABW2U5X6</accession>
<dbReference type="Gene3D" id="3.40.50.200">
    <property type="entry name" value="Peptidase S8/S53 domain"/>
    <property type="match status" value="1"/>
</dbReference>
<dbReference type="PROSITE" id="PS00138">
    <property type="entry name" value="SUBTILASE_SER"/>
    <property type="match status" value="1"/>
</dbReference>
<dbReference type="RefSeq" id="WP_380202745.1">
    <property type="nucleotide sequence ID" value="NZ_JBHTEK010000001.1"/>
</dbReference>
<reference evidence="9" key="1">
    <citation type="journal article" date="2019" name="Int. J. Syst. Evol. Microbiol.">
        <title>The Global Catalogue of Microorganisms (GCM) 10K type strain sequencing project: providing services to taxonomists for standard genome sequencing and annotation.</title>
        <authorList>
            <consortium name="The Broad Institute Genomics Platform"/>
            <consortium name="The Broad Institute Genome Sequencing Center for Infectious Disease"/>
            <person name="Wu L."/>
            <person name="Ma J."/>
        </authorList>
    </citation>
    <scope>NUCLEOTIDE SEQUENCE [LARGE SCALE GENOMIC DNA]</scope>
    <source>
        <strain evidence="9">JCM 19635</strain>
    </source>
</reference>
<evidence type="ECO:0000256" key="5">
    <source>
        <dbReference type="PROSITE-ProRule" id="PRU01240"/>
    </source>
</evidence>
<dbReference type="InterPro" id="IPR015500">
    <property type="entry name" value="Peptidase_S8_subtilisin-rel"/>
</dbReference>
<protein>
    <submittedName>
        <fullName evidence="8">S8 family serine peptidase</fullName>
    </submittedName>
</protein>
<comment type="similarity">
    <text evidence="1 5">Belongs to the peptidase S8 family.</text>
</comment>
<feature type="domain" description="Peptidase S8/S53" evidence="7">
    <location>
        <begin position="150"/>
        <end position="464"/>
    </location>
</feature>
<feature type="active site" description="Charge relay system" evidence="5">
    <location>
        <position position="159"/>
    </location>
</feature>
<dbReference type="PANTHER" id="PTHR43806:SF11">
    <property type="entry name" value="CEREVISIN-RELATED"/>
    <property type="match status" value="1"/>
</dbReference>
<comment type="caution">
    <text evidence="8">The sequence shown here is derived from an EMBL/GenBank/DDBJ whole genome shotgun (WGS) entry which is preliminary data.</text>
</comment>
<dbReference type="PANTHER" id="PTHR43806">
    <property type="entry name" value="PEPTIDASE S8"/>
    <property type="match status" value="1"/>
</dbReference>
<dbReference type="InterPro" id="IPR036852">
    <property type="entry name" value="Peptidase_S8/S53_dom_sf"/>
</dbReference>
<sequence>MQQARPNPCALAERGRRARRRPGTALANAVKLRSKHYIIIASGDALPAGMAAQTKQANGTVTSLLGEAGLAMATSDDPNFATKAAKIPGVRTVINDCLFQAFDARQERTAALPASHQTGVANPTGNPFLPFQWGLTAIQAPAAWRTGAQGADVVVADLDTGFDLTHPDLQPNIISSASFVMLPGQDQDAQYRGLGSSHGTHTAGTIAAADNSIGVIGVAPKAKLMLLKVLGDAGEGSFSWVINGIIYAADHNADVINMSLVASLPRNGKYLDEQGNTINNTKATQELLVALSKATSYATKRGVTIIASAGNEGNDGNKDQSWVRIPADATGVISISATGPMGWAKSPNTCDLDRFASYSNYGTPAVSFAAPGGDYAYSNFTEVTTMAGFYGYTWAMDMVLSTDINGGYTWLAGTSMAAPHASGVAALIIGKNGGHMDPAQVEAILRASADDLGKPGRDPYYGYGRINAYKAVTQGQKGAVAGM</sequence>
<dbReference type="PRINTS" id="PR00723">
    <property type="entry name" value="SUBTILISIN"/>
</dbReference>
<dbReference type="Proteomes" id="UP001596513">
    <property type="component" value="Unassembled WGS sequence"/>
</dbReference>
<evidence type="ECO:0000259" key="7">
    <source>
        <dbReference type="Pfam" id="PF00082"/>
    </source>
</evidence>
<keyword evidence="2 5" id="KW-0645">Protease</keyword>
<feature type="active site" description="Charge relay system" evidence="5">
    <location>
        <position position="415"/>
    </location>
</feature>
<dbReference type="Pfam" id="PF00082">
    <property type="entry name" value="Peptidase_S8"/>
    <property type="match status" value="1"/>
</dbReference>
<evidence type="ECO:0000313" key="9">
    <source>
        <dbReference type="Proteomes" id="UP001596513"/>
    </source>
</evidence>
<organism evidence="8 9">
    <name type="scientific">Hymenobacter humi</name>
    <dbReference type="NCBI Taxonomy" id="1411620"/>
    <lineage>
        <taxon>Bacteria</taxon>
        <taxon>Pseudomonadati</taxon>
        <taxon>Bacteroidota</taxon>
        <taxon>Cytophagia</taxon>
        <taxon>Cytophagales</taxon>
        <taxon>Hymenobacteraceae</taxon>
        <taxon>Hymenobacter</taxon>
    </lineage>
</organism>
<dbReference type="InterPro" id="IPR050131">
    <property type="entry name" value="Peptidase_S8_subtilisin-like"/>
</dbReference>
<evidence type="ECO:0000256" key="3">
    <source>
        <dbReference type="ARBA" id="ARBA00022801"/>
    </source>
</evidence>
<keyword evidence="3 5" id="KW-0378">Hydrolase</keyword>
<keyword evidence="4 5" id="KW-0720">Serine protease</keyword>
<gene>
    <name evidence="8" type="ORF">ACFQT0_11075</name>
</gene>
<evidence type="ECO:0000256" key="1">
    <source>
        <dbReference type="ARBA" id="ARBA00011073"/>
    </source>
</evidence>
<proteinExistence type="inferred from homology"/>
<feature type="region of interest" description="Disordered" evidence="6">
    <location>
        <begin position="1"/>
        <end position="21"/>
    </location>
</feature>
<evidence type="ECO:0000256" key="4">
    <source>
        <dbReference type="ARBA" id="ARBA00022825"/>
    </source>
</evidence>
<feature type="active site" description="Charge relay system" evidence="5">
    <location>
        <position position="198"/>
    </location>
</feature>
<dbReference type="PROSITE" id="PS51892">
    <property type="entry name" value="SUBTILASE"/>
    <property type="match status" value="1"/>
</dbReference>
<dbReference type="InterPro" id="IPR000209">
    <property type="entry name" value="Peptidase_S8/S53_dom"/>
</dbReference>
<evidence type="ECO:0000256" key="6">
    <source>
        <dbReference type="SAM" id="MobiDB-lite"/>
    </source>
</evidence>
<evidence type="ECO:0000313" key="8">
    <source>
        <dbReference type="EMBL" id="MFC7667870.1"/>
    </source>
</evidence>
<name>A0ABW2U5X6_9BACT</name>
<dbReference type="SUPFAM" id="SSF52743">
    <property type="entry name" value="Subtilisin-like"/>
    <property type="match status" value="1"/>
</dbReference>
<dbReference type="InterPro" id="IPR023828">
    <property type="entry name" value="Peptidase_S8_Ser-AS"/>
</dbReference>
<evidence type="ECO:0000256" key="2">
    <source>
        <dbReference type="ARBA" id="ARBA00022670"/>
    </source>
</evidence>
<keyword evidence="9" id="KW-1185">Reference proteome</keyword>